<keyword evidence="4" id="KW-1185">Reference proteome</keyword>
<proteinExistence type="inferred from homology"/>
<dbReference type="SUPFAM" id="SSF56112">
    <property type="entry name" value="Protein kinase-like (PK-like)"/>
    <property type="match status" value="1"/>
</dbReference>
<comment type="similarity">
    <text evidence="1">Belongs to the protein kinase superfamily. ADCK protein kinase family.</text>
</comment>
<dbReference type="AlphaFoldDB" id="A0A164IXQ7"/>
<dbReference type="CDD" id="cd05121">
    <property type="entry name" value="ABC1_ADCK3-like"/>
    <property type="match status" value="1"/>
</dbReference>
<sequence>MKPGHLHLVAVVMGHLAADFLAAQDRGMPTPRAIRRRQRRAVATRKALNRLGPFYTKLGQVMATRPDFVTTIMITELEKLQDRCSISPFSSFETVLTEDLGAQWRQMFADVDPDSPLGSASLAQVYRVTTAAGQVAALKVQRQGVRETFTADMAITMRIAKLLNRIFPRIHAMLDVETALRVVFDAMESELDFTIEANNMNEARAMVAKYSCLSIPKVLHATPRVLIQSMAPGISIREADPTAFTGREREQIGRDLLSFMYNGYFVHRFFHADPHPGNIFVHPGQGAWLLDWGMVGRLDRHLSSAMLLVLSSIAQNDGIAMAKAWMELGHPMPWADVRGFADDMSLLVPKLCSRSMGDLSLGVTLTALLRAAAKRGIRSSPLVALVGKSFGNIEGSVTCLTPELSVVGVFQDTLTDVLRGMASDLISKEQLGRSAIDVYLGGTTFLSQTREILDSVSGGQFGIRVGIDERTVFKAQTIGSQAKPLVLGALAAGAIVWLRGLRRAG</sequence>
<feature type="domain" description="Protein kinase" evidence="2">
    <location>
        <begin position="111"/>
        <end position="446"/>
    </location>
</feature>
<reference evidence="3 4" key="1">
    <citation type="submission" date="2016-04" db="EMBL/GenBank/DDBJ databases">
        <authorList>
            <person name="Evans L.H."/>
            <person name="Alamgir A."/>
            <person name="Owens N."/>
            <person name="Weber N.D."/>
            <person name="Virtaneva K."/>
            <person name="Barbian K."/>
            <person name="Babar A."/>
            <person name="Rosenke K."/>
        </authorList>
    </citation>
    <scope>NUCLEOTIDE SEQUENCE [LARGE SCALE GENOMIC DNA]</scope>
    <source>
        <strain evidence="3 4">IFM 0406</strain>
    </source>
</reference>
<evidence type="ECO:0000256" key="1">
    <source>
        <dbReference type="ARBA" id="ARBA00009670"/>
    </source>
</evidence>
<protein>
    <recommendedName>
        <fullName evidence="2">Protein kinase domain-containing protein</fullName>
    </recommendedName>
</protein>
<gene>
    <name evidence="3" type="ORF">AWN90_04295</name>
</gene>
<name>A0A164IXQ7_9NOCA</name>
<evidence type="ECO:0000259" key="2">
    <source>
        <dbReference type="PROSITE" id="PS50011"/>
    </source>
</evidence>
<dbReference type="InterPro" id="IPR050154">
    <property type="entry name" value="UbiB_kinase"/>
</dbReference>
<dbReference type="InterPro" id="IPR004147">
    <property type="entry name" value="ABC1_dom"/>
</dbReference>
<dbReference type="InterPro" id="IPR000719">
    <property type="entry name" value="Prot_kinase_dom"/>
</dbReference>
<dbReference type="GO" id="GO:0005524">
    <property type="term" value="F:ATP binding"/>
    <property type="evidence" value="ECO:0007669"/>
    <property type="project" value="InterPro"/>
</dbReference>
<evidence type="ECO:0000313" key="3">
    <source>
        <dbReference type="EMBL" id="KZM69837.1"/>
    </source>
</evidence>
<dbReference type="Proteomes" id="UP000076512">
    <property type="component" value="Unassembled WGS sequence"/>
</dbReference>
<dbReference type="Pfam" id="PF03109">
    <property type="entry name" value="ABC1"/>
    <property type="match status" value="1"/>
</dbReference>
<dbReference type="PANTHER" id="PTHR10566:SF113">
    <property type="entry name" value="PROTEIN ACTIVITY OF BC1 COMPLEX KINASE 7, CHLOROPLASTIC"/>
    <property type="match status" value="1"/>
</dbReference>
<evidence type="ECO:0000313" key="4">
    <source>
        <dbReference type="Proteomes" id="UP000076512"/>
    </source>
</evidence>
<dbReference type="GO" id="GO:0004672">
    <property type="term" value="F:protein kinase activity"/>
    <property type="evidence" value="ECO:0007669"/>
    <property type="project" value="InterPro"/>
</dbReference>
<dbReference type="PROSITE" id="PS50011">
    <property type="entry name" value="PROTEIN_KINASE_DOM"/>
    <property type="match status" value="1"/>
</dbReference>
<dbReference type="PANTHER" id="PTHR10566">
    <property type="entry name" value="CHAPERONE-ACTIVITY OF BC1 COMPLEX CABC1 -RELATED"/>
    <property type="match status" value="1"/>
</dbReference>
<dbReference type="InterPro" id="IPR011009">
    <property type="entry name" value="Kinase-like_dom_sf"/>
</dbReference>
<dbReference type="EMBL" id="LWGR01000016">
    <property type="protein sequence ID" value="KZM69837.1"/>
    <property type="molecule type" value="Genomic_DNA"/>
</dbReference>
<comment type="caution">
    <text evidence="3">The sequence shown here is derived from an EMBL/GenBank/DDBJ whole genome shotgun (WGS) entry which is preliminary data.</text>
</comment>
<organism evidence="3 4">
    <name type="scientific">Nocardia terpenica</name>
    <dbReference type="NCBI Taxonomy" id="455432"/>
    <lineage>
        <taxon>Bacteria</taxon>
        <taxon>Bacillati</taxon>
        <taxon>Actinomycetota</taxon>
        <taxon>Actinomycetes</taxon>
        <taxon>Mycobacteriales</taxon>
        <taxon>Nocardiaceae</taxon>
        <taxon>Nocardia</taxon>
    </lineage>
</organism>
<accession>A0A164IXQ7</accession>